<accession>A0A9N7V6V8</accession>
<name>A0A9N7V6V8_PLEPL</name>
<reference evidence="2" key="1">
    <citation type="submission" date="2020-03" db="EMBL/GenBank/DDBJ databases">
        <authorList>
            <person name="Weist P."/>
        </authorList>
    </citation>
    <scope>NUCLEOTIDE SEQUENCE</scope>
</reference>
<dbReference type="PANTHER" id="PTHR37860">
    <property type="entry name" value="AGAP008810-PA"/>
    <property type="match status" value="1"/>
</dbReference>
<dbReference type="Pfam" id="PF00094">
    <property type="entry name" value="VWD"/>
    <property type="match status" value="1"/>
</dbReference>
<dbReference type="Proteomes" id="UP001153269">
    <property type="component" value="Unassembled WGS sequence"/>
</dbReference>
<dbReference type="PROSITE" id="PS51233">
    <property type="entry name" value="VWFD"/>
    <property type="match status" value="1"/>
</dbReference>
<evidence type="ECO:0000313" key="2">
    <source>
        <dbReference type="EMBL" id="CAB1444062.1"/>
    </source>
</evidence>
<sequence length="489" mass="53754">MREGGWWDVARQNKGMSEDEGMRSRDSKLLQELSAILLDVSQRAEGLLGQRDRGLVALWQKSRLRHAATNSVPRFLSLLQHASQMGQQELRRPLATLAGVYQDVSGQRLETLWRETVSLCNERLAEVMEALLGNPQLRPLAHAGAAMFSVALDVAGQHTYHWMETRLATALSGVRKRLASVYKLSPSECSVTLSVALPPLPQSKLPLAGLVEVLLEEWLLRPLQTLAAIRPTAELYRLKRKIMDSPFKHQALLVADQFVMTFDGHLYELPRSRPLLLAQDVSADPSFTLLLGSDSQSFLLIEMNNSSINVQQNGQVRADCIHAVTHTFHSDSGVSVRRGSSIVQVANQKGVSVSCDPSLELCSFTLDGWLHGTSTGLLGINDNEAGNDFPLPDGSQAENLDSFLYSWQMKPERFRPPAPAAMSPVSCDSLFSSPDSPLGSCFRVVDPAQFLSVCESSSSGAPCRLASAFVHLCQQNYIPLEVPVQCLKV</sequence>
<dbReference type="PANTHER" id="PTHR37860:SF2">
    <property type="entry name" value="VITELLOGENIN DOMAIN-CONTAINING PROTEIN"/>
    <property type="match status" value="1"/>
</dbReference>
<proteinExistence type="predicted"/>
<protein>
    <recommendedName>
        <fullName evidence="1">VWFD domain-containing protein</fullName>
    </recommendedName>
</protein>
<evidence type="ECO:0000259" key="1">
    <source>
        <dbReference type="PROSITE" id="PS51233"/>
    </source>
</evidence>
<dbReference type="EMBL" id="CADEAL010003279">
    <property type="protein sequence ID" value="CAB1444062.1"/>
    <property type="molecule type" value="Genomic_DNA"/>
</dbReference>
<comment type="caution">
    <text evidence="2">The sequence shown here is derived from an EMBL/GenBank/DDBJ whole genome shotgun (WGS) entry which is preliminary data.</text>
</comment>
<feature type="domain" description="VWFD" evidence="1">
    <location>
        <begin position="249"/>
        <end position="416"/>
    </location>
</feature>
<organism evidence="2 3">
    <name type="scientific">Pleuronectes platessa</name>
    <name type="common">European plaice</name>
    <dbReference type="NCBI Taxonomy" id="8262"/>
    <lineage>
        <taxon>Eukaryota</taxon>
        <taxon>Metazoa</taxon>
        <taxon>Chordata</taxon>
        <taxon>Craniata</taxon>
        <taxon>Vertebrata</taxon>
        <taxon>Euteleostomi</taxon>
        <taxon>Actinopterygii</taxon>
        <taxon>Neopterygii</taxon>
        <taxon>Teleostei</taxon>
        <taxon>Neoteleostei</taxon>
        <taxon>Acanthomorphata</taxon>
        <taxon>Carangaria</taxon>
        <taxon>Pleuronectiformes</taxon>
        <taxon>Pleuronectoidei</taxon>
        <taxon>Pleuronectidae</taxon>
        <taxon>Pleuronectes</taxon>
    </lineage>
</organism>
<dbReference type="InterPro" id="IPR001846">
    <property type="entry name" value="VWF_type-D"/>
</dbReference>
<gene>
    <name evidence="2" type="ORF">PLEPLA_LOCUS31778</name>
</gene>
<keyword evidence="3" id="KW-1185">Reference proteome</keyword>
<dbReference type="AlphaFoldDB" id="A0A9N7V6V8"/>
<dbReference type="SMART" id="SM00216">
    <property type="entry name" value="VWD"/>
    <property type="match status" value="1"/>
</dbReference>
<evidence type="ECO:0000313" key="3">
    <source>
        <dbReference type="Proteomes" id="UP001153269"/>
    </source>
</evidence>